<keyword evidence="2" id="KW-0413">Isomerase</keyword>
<accession>A0A699YII4</accession>
<dbReference type="InterPro" id="IPR045892">
    <property type="entry name" value="CrtISO-like"/>
</dbReference>
<dbReference type="SUPFAM" id="SSF51905">
    <property type="entry name" value="FAD/NAD(P)-binding domain"/>
    <property type="match status" value="1"/>
</dbReference>
<dbReference type="InterPro" id="IPR036188">
    <property type="entry name" value="FAD/NAD-bd_sf"/>
</dbReference>
<reference evidence="2 3" key="1">
    <citation type="submission" date="2020-02" db="EMBL/GenBank/DDBJ databases">
        <title>Draft genome sequence of Haematococcus lacustris strain NIES-144.</title>
        <authorList>
            <person name="Morimoto D."/>
            <person name="Nakagawa S."/>
            <person name="Yoshida T."/>
            <person name="Sawayama S."/>
        </authorList>
    </citation>
    <scope>NUCLEOTIDE SEQUENCE [LARGE SCALE GENOMIC DNA]</scope>
    <source>
        <strain evidence="2 3">NIES-144</strain>
    </source>
</reference>
<dbReference type="EMBL" id="BLLF01000280">
    <property type="protein sequence ID" value="GFH10007.1"/>
    <property type="molecule type" value="Genomic_DNA"/>
</dbReference>
<dbReference type="Gene3D" id="3.50.50.60">
    <property type="entry name" value="FAD/NAD(P)-binding domain"/>
    <property type="match status" value="1"/>
</dbReference>
<organism evidence="2 3">
    <name type="scientific">Haematococcus lacustris</name>
    <name type="common">Green alga</name>
    <name type="synonym">Haematococcus pluvialis</name>
    <dbReference type="NCBI Taxonomy" id="44745"/>
    <lineage>
        <taxon>Eukaryota</taxon>
        <taxon>Viridiplantae</taxon>
        <taxon>Chlorophyta</taxon>
        <taxon>core chlorophytes</taxon>
        <taxon>Chlorophyceae</taxon>
        <taxon>CS clade</taxon>
        <taxon>Chlamydomonadales</taxon>
        <taxon>Haematococcaceae</taxon>
        <taxon>Haematococcus</taxon>
    </lineage>
</organism>
<feature type="domain" description="Amine oxidase" evidence="1">
    <location>
        <begin position="49"/>
        <end position="181"/>
    </location>
</feature>
<sequence>MESFMHLHLGIDASGLPADLDCHHLVVNDWQNITANNNVCIISIPTVFDPAMAPPGKHVVHAYFAANEPYEAWAGMDRRSPEYKRLKQERAEPLYKALERVIPDIRQRAELTLIASPLTHERFLRRHRGTYGPGISASTPSHGGWPGPTTPVPGLYVCGDSTMPGIGVPAAAASGMMCANTLAPVWSHLSMMDKLVPAR</sequence>
<dbReference type="AlphaFoldDB" id="A0A699YII4"/>
<evidence type="ECO:0000313" key="2">
    <source>
        <dbReference type="EMBL" id="GFH10007.1"/>
    </source>
</evidence>
<dbReference type="GO" id="GO:0016491">
    <property type="term" value="F:oxidoreductase activity"/>
    <property type="evidence" value="ECO:0007669"/>
    <property type="project" value="InterPro"/>
</dbReference>
<keyword evidence="3" id="KW-1185">Reference proteome</keyword>
<dbReference type="GO" id="GO:0016853">
    <property type="term" value="F:isomerase activity"/>
    <property type="evidence" value="ECO:0007669"/>
    <property type="project" value="UniProtKB-KW"/>
</dbReference>
<dbReference type="Pfam" id="PF01593">
    <property type="entry name" value="Amino_oxidase"/>
    <property type="match status" value="1"/>
</dbReference>
<name>A0A699YII4_HAELA</name>
<evidence type="ECO:0000259" key="1">
    <source>
        <dbReference type="Pfam" id="PF01593"/>
    </source>
</evidence>
<gene>
    <name evidence="2" type="ORF">HaLaN_05249</name>
</gene>
<protein>
    <submittedName>
        <fullName evidence="2">Prolycopene isomerase, chloroplastic</fullName>
    </submittedName>
</protein>
<dbReference type="PANTHER" id="PTHR46313:SF6">
    <property type="entry name" value="FAD_NAD(P)-BINDING OXIDOREDUCTASE FAMILY PROTEIN"/>
    <property type="match status" value="1"/>
</dbReference>
<dbReference type="InterPro" id="IPR002937">
    <property type="entry name" value="Amino_oxidase"/>
</dbReference>
<evidence type="ECO:0000313" key="3">
    <source>
        <dbReference type="Proteomes" id="UP000485058"/>
    </source>
</evidence>
<dbReference type="PANTHER" id="PTHR46313">
    <property type="match status" value="1"/>
</dbReference>
<comment type="caution">
    <text evidence="2">The sequence shown here is derived from an EMBL/GenBank/DDBJ whole genome shotgun (WGS) entry which is preliminary data.</text>
</comment>
<proteinExistence type="predicted"/>
<dbReference type="Proteomes" id="UP000485058">
    <property type="component" value="Unassembled WGS sequence"/>
</dbReference>
<dbReference type="GO" id="GO:0016116">
    <property type="term" value="P:carotenoid metabolic process"/>
    <property type="evidence" value="ECO:0007669"/>
    <property type="project" value="InterPro"/>
</dbReference>
<dbReference type="Gene3D" id="3.90.660.50">
    <property type="match status" value="1"/>
</dbReference>